<reference evidence="2" key="1">
    <citation type="submission" date="2023-07" db="EMBL/GenBank/DDBJ databases">
        <title>30 novel species of actinomycetes from the DSMZ collection.</title>
        <authorList>
            <person name="Nouioui I."/>
        </authorList>
    </citation>
    <scope>NUCLEOTIDE SEQUENCE [LARGE SCALE GENOMIC DNA]</scope>
    <source>
        <strain evidence="2">DSM 44743</strain>
    </source>
</reference>
<keyword evidence="2" id="KW-1185">Reference proteome</keyword>
<dbReference type="RefSeq" id="WP_311511882.1">
    <property type="nucleotide sequence ID" value="NZ_JAVREP010000007.1"/>
</dbReference>
<organism evidence="1 2">
    <name type="scientific">Nocardiopsis lambiniae</name>
    <dbReference type="NCBI Taxonomy" id="3075539"/>
    <lineage>
        <taxon>Bacteria</taxon>
        <taxon>Bacillati</taxon>
        <taxon>Actinomycetota</taxon>
        <taxon>Actinomycetes</taxon>
        <taxon>Streptosporangiales</taxon>
        <taxon>Nocardiopsidaceae</taxon>
        <taxon>Nocardiopsis</taxon>
    </lineage>
</organism>
<evidence type="ECO:0000313" key="2">
    <source>
        <dbReference type="Proteomes" id="UP001183390"/>
    </source>
</evidence>
<sequence>MLTSRARILLSALLRDLPGRHHILTLHTGHTMSTTIALRHGAWDIGHPPVVERLTTTLAGGRTAALIMRTFTDRISHTLPNGVDIPVKVVRGWRVAAHTLVPLDEAEMFDAHCTDAASGEPLPPELGVEFTAAPPIDLADFHTH</sequence>
<gene>
    <name evidence="1" type="ORF">RM479_12435</name>
</gene>
<name>A0ABU2M982_9ACTN</name>
<dbReference type="EMBL" id="JAVREP010000007">
    <property type="protein sequence ID" value="MDT0329219.1"/>
    <property type="molecule type" value="Genomic_DNA"/>
</dbReference>
<dbReference type="Proteomes" id="UP001183390">
    <property type="component" value="Unassembled WGS sequence"/>
</dbReference>
<evidence type="ECO:0000313" key="1">
    <source>
        <dbReference type="EMBL" id="MDT0329219.1"/>
    </source>
</evidence>
<protein>
    <submittedName>
        <fullName evidence="1">Uncharacterized protein</fullName>
    </submittedName>
</protein>
<accession>A0ABU2M982</accession>
<comment type="caution">
    <text evidence="1">The sequence shown here is derived from an EMBL/GenBank/DDBJ whole genome shotgun (WGS) entry which is preliminary data.</text>
</comment>
<proteinExistence type="predicted"/>